<dbReference type="NCBIfam" id="TIGR01439">
    <property type="entry name" value="lp_hng_hel_AbrB"/>
    <property type="match status" value="1"/>
</dbReference>
<evidence type="ECO:0000259" key="2">
    <source>
        <dbReference type="PROSITE" id="PS51740"/>
    </source>
</evidence>
<comment type="caution">
    <text evidence="3">The sequence shown here is derived from an EMBL/GenBank/DDBJ whole genome shotgun (WGS) entry which is preliminary data.</text>
</comment>
<reference evidence="3 4" key="1">
    <citation type="submission" date="2018-11" db="EMBL/GenBank/DDBJ databases">
        <title>Genomes From Bacteria Associated with the Canine Oral Cavity: a Test Case for Automated Genome-Based Taxonomic Assignment.</title>
        <authorList>
            <person name="Coil D.A."/>
            <person name="Jospin G."/>
            <person name="Darling A.E."/>
            <person name="Wallis C."/>
            <person name="Davis I.J."/>
            <person name="Harris S."/>
            <person name="Eisen J.A."/>
            <person name="Holcombe L.J."/>
            <person name="O'Flynn C."/>
        </authorList>
    </citation>
    <scope>NUCLEOTIDE SEQUENCE [LARGE SCALE GENOMIC DNA]</scope>
    <source>
        <strain evidence="3 4">OH2822_COT-296</strain>
    </source>
</reference>
<dbReference type="Proteomes" id="UP000280935">
    <property type="component" value="Unassembled WGS sequence"/>
</dbReference>
<sequence length="77" mass="7960">MGDQAGLPPVEGRFAATLTIGPKGQIVIPKGARDLLGFQPGDQVLLLADRARGIAILPASALNDMMAAMPPKPEPES</sequence>
<evidence type="ECO:0000313" key="4">
    <source>
        <dbReference type="Proteomes" id="UP000280935"/>
    </source>
</evidence>
<gene>
    <name evidence="3" type="ORF">EII35_03470</name>
</gene>
<dbReference type="InterPro" id="IPR037914">
    <property type="entry name" value="SpoVT-AbrB_sf"/>
</dbReference>
<dbReference type="RefSeq" id="WP_125227072.1">
    <property type="nucleotide sequence ID" value="NZ_RQYT01000004.1"/>
</dbReference>
<dbReference type="OrthoDB" id="9812495at2"/>
<dbReference type="EMBL" id="RQYT01000004">
    <property type="protein sequence ID" value="RRD50800.1"/>
    <property type="molecule type" value="Genomic_DNA"/>
</dbReference>
<feature type="domain" description="SpoVT-AbrB" evidence="2">
    <location>
        <begin position="15"/>
        <end position="61"/>
    </location>
</feature>
<dbReference type="PROSITE" id="PS51740">
    <property type="entry name" value="SPOVT_ABRB"/>
    <property type="match status" value="1"/>
</dbReference>
<keyword evidence="1" id="KW-0238">DNA-binding</keyword>
<dbReference type="Gene3D" id="2.10.260.10">
    <property type="match status" value="1"/>
</dbReference>
<dbReference type="SMART" id="SM00966">
    <property type="entry name" value="SpoVT_AbrB"/>
    <property type="match status" value="1"/>
</dbReference>
<dbReference type="SUPFAM" id="SSF89447">
    <property type="entry name" value="AbrB/MazE/MraZ-like"/>
    <property type="match status" value="1"/>
</dbReference>
<evidence type="ECO:0000313" key="3">
    <source>
        <dbReference type="EMBL" id="RRD50800.1"/>
    </source>
</evidence>
<dbReference type="AlphaFoldDB" id="A0A3P1WZG4"/>
<evidence type="ECO:0000256" key="1">
    <source>
        <dbReference type="PROSITE-ProRule" id="PRU01076"/>
    </source>
</evidence>
<name>A0A3P1WZG4_9ACTN</name>
<protein>
    <submittedName>
        <fullName evidence="3">AbrB family transcriptional regulator</fullName>
    </submittedName>
</protein>
<dbReference type="GO" id="GO:0003677">
    <property type="term" value="F:DNA binding"/>
    <property type="evidence" value="ECO:0007669"/>
    <property type="project" value="UniProtKB-UniRule"/>
</dbReference>
<organism evidence="3 4">
    <name type="scientific">Arachnia propionica</name>
    <dbReference type="NCBI Taxonomy" id="1750"/>
    <lineage>
        <taxon>Bacteria</taxon>
        <taxon>Bacillati</taxon>
        <taxon>Actinomycetota</taxon>
        <taxon>Actinomycetes</taxon>
        <taxon>Propionibacteriales</taxon>
        <taxon>Propionibacteriaceae</taxon>
        <taxon>Arachnia</taxon>
    </lineage>
</organism>
<dbReference type="Pfam" id="PF04014">
    <property type="entry name" value="MazE_antitoxin"/>
    <property type="match status" value="1"/>
</dbReference>
<dbReference type="InterPro" id="IPR007159">
    <property type="entry name" value="SpoVT-AbrB_dom"/>
</dbReference>
<accession>A0A3P1WZG4</accession>
<proteinExistence type="predicted"/>